<evidence type="ECO:0000256" key="1">
    <source>
        <dbReference type="SAM" id="SignalP"/>
    </source>
</evidence>
<feature type="signal peptide" evidence="1">
    <location>
        <begin position="1"/>
        <end position="18"/>
    </location>
</feature>
<reference evidence="2" key="1">
    <citation type="submission" date="2023-03" db="EMBL/GenBank/DDBJ databases">
        <title>Massive genome expansion in bonnet fungi (Mycena s.s.) driven by repeated elements and novel gene families across ecological guilds.</title>
        <authorList>
            <consortium name="Lawrence Berkeley National Laboratory"/>
            <person name="Harder C.B."/>
            <person name="Miyauchi S."/>
            <person name="Viragh M."/>
            <person name="Kuo A."/>
            <person name="Thoen E."/>
            <person name="Andreopoulos B."/>
            <person name="Lu D."/>
            <person name="Skrede I."/>
            <person name="Drula E."/>
            <person name="Henrissat B."/>
            <person name="Morin E."/>
            <person name="Kohler A."/>
            <person name="Barry K."/>
            <person name="LaButti K."/>
            <person name="Morin E."/>
            <person name="Salamov A."/>
            <person name="Lipzen A."/>
            <person name="Mereny Z."/>
            <person name="Hegedus B."/>
            <person name="Baldrian P."/>
            <person name="Stursova M."/>
            <person name="Weitz H."/>
            <person name="Taylor A."/>
            <person name="Grigoriev I.V."/>
            <person name="Nagy L.G."/>
            <person name="Martin F."/>
            <person name="Kauserud H."/>
        </authorList>
    </citation>
    <scope>NUCLEOTIDE SEQUENCE</scope>
    <source>
        <strain evidence="2">CBHHK182m</strain>
    </source>
</reference>
<keyword evidence="3" id="KW-1185">Reference proteome</keyword>
<dbReference type="Proteomes" id="UP001215598">
    <property type="component" value="Unassembled WGS sequence"/>
</dbReference>
<evidence type="ECO:0000313" key="3">
    <source>
        <dbReference type="Proteomes" id="UP001215598"/>
    </source>
</evidence>
<comment type="caution">
    <text evidence="2">The sequence shown here is derived from an EMBL/GenBank/DDBJ whole genome shotgun (WGS) entry which is preliminary data.</text>
</comment>
<accession>A0AAD7KKS2</accession>
<keyword evidence="1" id="KW-0732">Signal</keyword>
<dbReference type="AlphaFoldDB" id="A0AAD7KKS2"/>
<feature type="chain" id="PRO_5041928669" evidence="1">
    <location>
        <begin position="19"/>
        <end position="135"/>
    </location>
</feature>
<name>A0AAD7KKS2_9AGAR</name>
<organism evidence="2 3">
    <name type="scientific">Mycena metata</name>
    <dbReference type="NCBI Taxonomy" id="1033252"/>
    <lineage>
        <taxon>Eukaryota</taxon>
        <taxon>Fungi</taxon>
        <taxon>Dikarya</taxon>
        <taxon>Basidiomycota</taxon>
        <taxon>Agaricomycotina</taxon>
        <taxon>Agaricomycetes</taxon>
        <taxon>Agaricomycetidae</taxon>
        <taxon>Agaricales</taxon>
        <taxon>Marasmiineae</taxon>
        <taxon>Mycenaceae</taxon>
        <taxon>Mycena</taxon>
    </lineage>
</organism>
<sequence>MFKLSLLAVVALASIVTASPLQARNELVLYNGQNITFDYSDLIVPASNLFGLGLLATGDDLPATVISAGWQGPVTLNIDDMDDIPATYLLQWPFFLNGSSYTAQIFQYDTTTLEVVVPNIHNATFIWVNRPGQEV</sequence>
<gene>
    <name evidence="2" type="ORF">B0H16DRAFT_1488427</name>
</gene>
<evidence type="ECO:0000313" key="2">
    <source>
        <dbReference type="EMBL" id="KAJ7785906.1"/>
    </source>
</evidence>
<proteinExistence type="predicted"/>
<dbReference type="EMBL" id="JARKIB010000001">
    <property type="protein sequence ID" value="KAJ7785906.1"/>
    <property type="molecule type" value="Genomic_DNA"/>
</dbReference>
<protein>
    <submittedName>
        <fullName evidence="2">Uncharacterized protein</fullName>
    </submittedName>
</protein>